<dbReference type="EMBL" id="JAIWYP010000010">
    <property type="protein sequence ID" value="KAH3752937.1"/>
    <property type="molecule type" value="Genomic_DNA"/>
</dbReference>
<protein>
    <recommendedName>
        <fullName evidence="3">Schlafen AlbA-2 domain-containing protein</fullName>
    </recommendedName>
</protein>
<keyword evidence="2" id="KW-1185">Reference proteome</keyword>
<evidence type="ECO:0008006" key="3">
    <source>
        <dbReference type="Google" id="ProtNLM"/>
    </source>
</evidence>
<dbReference type="PANTHER" id="PTHR16155">
    <property type="entry name" value="DED DOMAIN-CONTAINING PROTEIN"/>
    <property type="match status" value="1"/>
</dbReference>
<gene>
    <name evidence="1" type="ORF">DPMN_187563</name>
</gene>
<evidence type="ECO:0000313" key="1">
    <source>
        <dbReference type="EMBL" id="KAH3752937.1"/>
    </source>
</evidence>
<accession>A0A9D4IAJ4</accession>
<organism evidence="1 2">
    <name type="scientific">Dreissena polymorpha</name>
    <name type="common">Zebra mussel</name>
    <name type="synonym">Mytilus polymorpha</name>
    <dbReference type="NCBI Taxonomy" id="45954"/>
    <lineage>
        <taxon>Eukaryota</taxon>
        <taxon>Metazoa</taxon>
        <taxon>Spiralia</taxon>
        <taxon>Lophotrochozoa</taxon>
        <taxon>Mollusca</taxon>
        <taxon>Bivalvia</taxon>
        <taxon>Autobranchia</taxon>
        <taxon>Heteroconchia</taxon>
        <taxon>Euheterodonta</taxon>
        <taxon>Imparidentia</taxon>
        <taxon>Neoheterodontei</taxon>
        <taxon>Myida</taxon>
        <taxon>Dreissenoidea</taxon>
        <taxon>Dreissenidae</taxon>
        <taxon>Dreissena</taxon>
    </lineage>
</organism>
<name>A0A9D4IAJ4_DREPO</name>
<dbReference type="InterPro" id="IPR011029">
    <property type="entry name" value="DEATH-like_dom_sf"/>
</dbReference>
<reference evidence="1" key="1">
    <citation type="journal article" date="2019" name="bioRxiv">
        <title>The Genome of the Zebra Mussel, Dreissena polymorpha: A Resource for Invasive Species Research.</title>
        <authorList>
            <person name="McCartney M.A."/>
            <person name="Auch B."/>
            <person name="Kono T."/>
            <person name="Mallez S."/>
            <person name="Zhang Y."/>
            <person name="Obille A."/>
            <person name="Becker A."/>
            <person name="Abrahante J.E."/>
            <person name="Garbe J."/>
            <person name="Badalamenti J.P."/>
            <person name="Herman A."/>
            <person name="Mangelson H."/>
            <person name="Liachko I."/>
            <person name="Sullivan S."/>
            <person name="Sone E.D."/>
            <person name="Koren S."/>
            <person name="Silverstein K.A.T."/>
            <person name="Beckman K.B."/>
            <person name="Gohl D.M."/>
        </authorList>
    </citation>
    <scope>NUCLEOTIDE SEQUENCE</scope>
    <source>
        <strain evidence="1">Duluth1</strain>
        <tissue evidence="1">Whole animal</tissue>
    </source>
</reference>
<proteinExistence type="predicted"/>
<dbReference type="PANTHER" id="PTHR16155:SF19">
    <property type="entry name" value="DED DOMAIN-CONTAINING PROTEIN"/>
    <property type="match status" value="1"/>
</dbReference>
<comment type="caution">
    <text evidence="1">The sequence shown here is derived from an EMBL/GenBank/DDBJ whole genome shotgun (WGS) entry which is preliminary data.</text>
</comment>
<dbReference type="AlphaFoldDB" id="A0A9D4IAJ4"/>
<dbReference type="GO" id="GO:0005737">
    <property type="term" value="C:cytoplasm"/>
    <property type="evidence" value="ECO:0007669"/>
    <property type="project" value="TreeGrafter"/>
</dbReference>
<evidence type="ECO:0000313" key="2">
    <source>
        <dbReference type="Proteomes" id="UP000828390"/>
    </source>
</evidence>
<sequence length="1266" mass="145489">MEKIMLNGEYFMIKLVEASDDESESQSGRITLIKFNMTKWIRQLSRMPNISIFLKRLKHENVITEAHMSDIENEYSYGSQMEKLILIIQQSADSTSIYRFCKELRNMHPQLADLLENKNTDGKETDEYLRNVEQEFVLEFLRNTLIECLNCHIPCDEIHIALEEDLHGHVEFSALKTYFPQIFSNSTFVEGDKSFRDVTWKSPPHKEANEKVDMLSMTLDDFSTHIGDIMGQEIKPELRDCFQKAIYEEAITANIFEEMKSSQLKEVFAEYLGSINYGKGMEHVLKKLQQEIRENKLRSGIKTNIRLQQLREFDQPSNNLAYYQGAIVKPQTGNLLVPVHEFRTLIAPNKHWIAKETLRFLAACMNSRKNGTMHFGIRRDGDGCGTIEGIGMFNSKEVDEEISKCIKKCFYGEHLPFVMSCIREMQVISVRDCEHVVYEIDVIPSSLYSIKEIIPLRFPPKGPHVEVIFIYEHHSLCEIAMGSPILSDIEKICTLRLQERGIIESKVNGCLIDTSELRTTLISTLTGKDSKYITDEYIPIIVSGNMNGHVGVRNDIGMATAFSSAKFVLDFDASPDLRKSVENDKSLFTVKTAEDCLDKSQIENSSNPVWIYCNGNTEISQPRMNLKAWTKSRLAGVKCCLDTIRMSIPKGRARILFLLYCELTDREPLFDLARDMLASAFQDECIIVTQSADNCKELRNDVARRVGDNEMDRCILIGPDWKFLSDVVRSVFRPTSNDVCKLPSSSQAIVVEMTSRERTDLKLTDIDIVSGEECVIEAERMSEKELQENEHEHQRRFYKGSGTSWWNFYYHDHVGKRNCYKRHLGKVNKILKSKRGEQFLETHEIKHHPGAGGSTLGMHLIWHLSQFKETPENAFRCCVVKQISENTSLQIDRVRNFKDVENAKPIIILVDNKSEDAVILLRSKLHELAYKTGTPGKLFGLIILISRCPIAKDKNQLADDHILTHSLKGKEIVWFDKKYKELEDKTGIDVKTLIAFNVMRNSFDEKYIMELTTNILKDVTDLEKEVLTNLALISSYENDHPIPQSVFDKMMNKPQEIDNLIKVPFGIAHTRKELQMLTFNRTVWNMNVSVAMDLLIARRVSDQNIGGISIISQPLARAIVLSLMLERNQRLEDIVNSILDLLGQHAHEANPMSKIFVKIVCSLFKTRQIEEIDNRETRLKFSDLVFDLEKQETESPRQTVLHTMSRCFDITKDAMVGQQLARYNIYIKEFAEAEKAIQRSLAIKPDNSYLLDTYGQIFKAHMEHVL</sequence>
<reference evidence="1" key="2">
    <citation type="submission" date="2020-11" db="EMBL/GenBank/DDBJ databases">
        <authorList>
            <person name="McCartney M.A."/>
            <person name="Auch B."/>
            <person name="Kono T."/>
            <person name="Mallez S."/>
            <person name="Becker A."/>
            <person name="Gohl D.M."/>
            <person name="Silverstein K.A.T."/>
            <person name="Koren S."/>
            <person name="Bechman K.B."/>
            <person name="Herman A."/>
            <person name="Abrahante J.E."/>
            <person name="Garbe J."/>
        </authorList>
    </citation>
    <scope>NUCLEOTIDE SEQUENCE</scope>
    <source>
        <strain evidence="1">Duluth1</strain>
        <tissue evidence="1">Whole animal</tissue>
    </source>
</reference>
<dbReference type="OrthoDB" id="6127728at2759"/>
<dbReference type="Proteomes" id="UP000828390">
    <property type="component" value="Unassembled WGS sequence"/>
</dbReference>
<dbReference type="Gene3D" id="1.10.533.10">
    <property type="entry name" value="Death Domain, Fas"/>
    <property type="match status" value="1"/>
</dbReference>